<evidence type="ECO:0000313" key="2">
    <source>
        <dbReference type="EMBL" id="KAI0492255.1"/>
    </source>
</evidence>
<dbReference type="EMBL" id="JAGYWB010000018">
    <property type="protein sequence ID" value="KAI0492255.1"/>
    <property type="molecule type" value="Genomic_DNA"/>
</dbReference>
<feature type="chain" id="PRO_5035895890" evidence="1">
    <location>
        <begin position="22"/>
        <end position="96"/>
    </location>
</feature>
<feature type="signal peptide" evidence="1">
    <location>
        <begin position="1"/>
        <end position="21"/>
    </location>
</feature>
<sequence>MILRLGILLVVQSFIFSRTSRFVGPGYPNGKKLPLDRGVIFPLWILAKYPNLDSKWKKTLPFRDVLTSLKFKLDIHIPISKHFLKKNTTLNESNLH</sequence>
<protein>
    <submittedName>
        <fullName evidence="2">Uncharacterized protein</fullName>
    </submittedName>
</protein>
<accession>A0A8T3AD37</accession>
<reference evidence="2" key="1">
    <citation type="journal article" date="2022" name="Front. Genet.">
        <title>Chromosome-Scale Assembly of the Dendrobium nobile Genome Provides Insights Into the Molecular Mechanism of the Biosynthesis of the Medicinal Active Ingredient of Dendrobium.</title>
        <authorList>
            <person name="Xu Q."/>
            <person name="Niu S.-C."/>
            <person name="Li K.-L."/>
            <person name="Zheng P.-J."/>
            <person name="Zhang X.-J."/>
            <person name="Jia Y."/>
            <person name="Liu Y."/>
            <person name="Niu Y.-X."/>
            <person name="Yu L.-H."/>
            <person name="Chen D.-F."/>
            <person name="Zhang G.-Q."/>
        </authorList>
    </citation>
    <scope>NUCLEOTIDE SEQUENCE</scope>
    <source>
        <tissue evidence="2">Leaf</tissue>
    </source>
</reference>
<evidence type="ECO:0000256" key="1">
    <source>
        <dbReference type="SAM" id="SignalP"/>
    </source>
</evidence>
<dbReference type="AlphaFoldDB" id="A0A8T3AD37"/>
<name>A0A8T3AD37_DENNO</name>
<dbReference type="OrthoDB" id="10673444at2759"/>
<evidence type="ECO:0000313" key="3">
    <source>
        <dbReference type="Proteomes" id="UP000829196"/>
    </source>
</evidence>
<comment type="caution">
    <text evidence="2">The sequence shown here is derived from an EMBL/GenBank/DDBJ whole genome shotgun (WGS) entry which is preliminary data.</text>
</comment>
<keyword evidence="1" id="KW-0732">Signal</keyword>
<dbReference type="Proteomes" id="UP000829196">
    <property type="component" value="Unassembled WGS sequence"/>
</dbReference>
<proteinExistence type="predicted"/>
<organism evidence="2 3">
    <name type="scientific">Dendrobium nobile</name>
    <name type="common">Orchid</name>
    <dbReference type="NCBI Taxonomy" id="94219"/>
    <lineage>
        <taxon>Eukaryota</taxon>
        <taxon>Viridiplantae</taxon>
        <taxon>Streptophyta</taxon>
        <taxon>Embryophyta</taxon>
        <taxon>Tracheophyta</taxon>
        <taxon>Spermatophyta</taxon>
        <taxon>Magnoliopsida</taxon>
        <taxon>Liliopsida</taxon>
        <taxon>Asparagales</taxon>
        <taxon>Orchidaceae</taxon>
        <taxon>Epidendroideae</taxon>
        <taxon>Malaxideae</taxon>
        <taxon>Dendrobiinae</taxon>
        <taxon>Dendrobium</taxon>
    </lineage>
</organism>
<gene>
    <name evidence="2" type="ORF">KFK09_026524</name>
</gene>
<keyword evidence="3" id="KW-1185">Reference proteome</keyword>